<accession>A0ABW3UM05</accession>
<organism evidence="1 2">
    <name type="scientific">Paenibacillus vulneris</name>
    <dbReference type="NCBI Taxonomy" id="1133364"/>
    <lineage>
        <taxon>Bacteria</taxon>
        <taxon>Bacillati</taxon>
        <taxon>Bacillota</taxon>
        <taxon>Bacilli</taxon>
        <taxon>Bacillales</taxon>
        <taxon>Paenibacillaceae</taxon>
        <taxon>Paenibacillus</taxon>
    </lineage>
</organism>
<comment type="caution">
    <text evidence="1">The sequence shown here is derived from an EMBL/GenBank/DDBJ whole genome shotgun (WGS) entry which is preliminary data.</text>
</comment>
<evidence type="ECO:0000313" key="2">
    <source>
        <dbReference type="Proteomes" id="UP001597180"/>
    </source>
</evidence>
<evidence type="ECO:0000313" key="1">
    <source>
        <dbReference type="EMBL" id="MFD1221803.1"/>
    </source>
</evidence>
<dbReference type="RefSeq" id="WP_079912684.1">
    <property type="nucleotide sequence ID" value="NZ_BAABJG010000003.1"/>
</dbReference>
<keyword evidence="2" id="KW-1185">Reference proteome</keyword>
<sequence length="79" mass="9390">MIPFHNTWPYEQIRQDIYVHECPFCNESNVLLPFKKKDLQEIMDGAKKLLVFRCCHNKITIIGADQDYLLANQPLRNLR</sequence>
<dbReference type="Proteomes" id="UP001597180">
    <property type="component" value="Unassembled WGS sequence"/>
</dbReference>
<dbReference type="EMBL" id="JBHTLU010000019">
    <property type="protein sequence ID" value="MFD1221803.1"/>
    <property type="molecule type" value="Genomic_DNA"/>
</dbReference>
<proteinExistence type="predicted"/>
<name>A0ABW3UM05_9BACL</name>
<protein>
    <recommendedName>
        <fullName evidence="3">NYN domain-containing protein</fullName>
    </recommendedName>
</protein>
<reference evidence="2" key="1">
    <citation type="journal article" date="2019" name="Int. J. Syst. Evol. Microbiol.">
        <title>The Global Catalogue of Microorganisms (GCM) 10K type strain sequencing project: providing services to taxonomists for standard genome sequencing and annotation.</title>
        <authorList>
            <consortium name="The Broad Institute Genomics Platform"/>
            <consortium name="The Broad Institute Genome Sequencing Center for Infectious Disease"/>
            <person name="Wu L."/>
            <person name="Ma J."/>
        </authorList>
    </citation>
    <scope>NUCLEOTIDE SEQUENCE [LARGE SCALE GENOMIC DNA]</scope>
    <source>
        <strain evidence="2">CCUG 53270</strain>
    </source>
</reference>
<evidence type="ECO:0008006" key="3">
    <source>
        <dbReference type="Google" id="ProtNLM"/>
    </source>
</evidence>
<gene>
    <name evidence="1" type="ORF">ACFQ4B_16920</name>
</gene>